<comment type="subcellular location">
    <subcellularLocation>
        <location evidence="1">Cell membrane</location>
        <topology evidence="1">Multi-pass membrane protein</topology>
    </subcellularLocation>
</comment>
<feature type="transmembrane region" description="Helical" evidence="8">
    <location>
        <begin position="310"/>
        <end position="333"/>
    </location>
</feature>
<evidence type="ECO:0000313" key="10">
    <source>
        <dbReference type="Proteomes" id="UP000231407"/>
    </source>
</evidence>
<evidence type="ECO:0000256" key="4">
    <source>
        <dbReference type="ARBA" id="ARBA00022692"/>
    </source>
</evidence>
<evidence type="ECO:0000256" key="6">
    <source>
        <dbReference type="ARBA" id="ARBA00023136"/>
    </source>
</evidence>
<evidence type="ECO:0000313" key="9">
    <source>
        <dbReference type="EMBL" id="PIU73758.1"/>
    </source>
</evidence>
<feature type="transmembrane region" description="Helical" evidence="8">
    <location>
        <begin position="276"/>
        <end position="298"/>
    </location>
</feature>
<dbReference type="GO" id="GO:0005886">
    <property type="term" value="C:plasma membrane"/>
    <property type="evidence" value="ECO:0007669"/>
    <property type="project" value="UniProtKB-SubCell"/>
</dbReference>
<accession>A0A2M7AT34</accession>
<feature type="transmembrane region" description="Helical" evidence="8">
    <location>
        <begin position="174"/>
        <end position="198"/>
    </location>
</feature>
<dbReference type="InterPro" id="IPR018584">
    <property type="entry name" value="GT87"/>
</dbReference>
<name>A0A2M7AT34_9BACT</name>
<proteinExistence type="inferred from homology"/>
<keyword evidence="6 8" id="KW-0472">Membrane</keyword>
<evidence type="ECO:0000256" key="7">
    <source>
        <dbReference type="ARBA" id="ARBA00024033"/>
    </source>
</evidence>
<feature type="transmembrane region" description="Helical" evidence="8">
    <location>
        <begin position="246"/>
        <end position="264"/>
    </location>
</feature>
<comment type="caution">
    <text evidence="9">The sequence shown here is derived from an EMBL/GenBank/DDBJ whole genome shotgun (WGS) entry which is preliminary data.</text>
</comment>
<keyword evidence="3" id="KW-0808">Transferase</keyword>
<keyword evidence="5 8" id="KW-1133">Transmembrane helix</keyword>
<feature type="transmembrane region" description="Helical" evidence="8">
    <location>
        <begin position="144"/>
        <end position="167"/>
    </location>
</feature>
<protein>
    <recommendedName>
        <fullName evidence="11">Mannosyltransferase</fullName>
    </recommendedName>
</protein>
<dbReference type="Pfam" id="PF09594">
    <property type="entry name" value="GT87"/>
    <property type="match status" value="1"/>
</dbReference>
<gene>
    <name evidence="9" type="ORF">COS78_00690</name>
</gene>
<evidence type="ECO:0000256" key="3">
    <source>
        <dbReference type="ARBA" id="ARBA00022679"/>
    </source>
</evidence>
<sequence>MSIKKTIILSLILRFLIAPFFYHPDIKSQHFHFQYLSRGVLNIYQFIADNKLSLPYRDTFNYLPLTYFSLGAYHALTKPLFPQNLSLWLNDWSVTQNNYDSFPFFMLILKLPYLVFDIGVALLLLKLYGQKIFVVWLFNPLSIYLIYILGNFDIIPVFFTLFSWYLLKRNLPQFSYISLGVATAFKLYPLLFLPFFLFLKPKHFFKNILFFSLPLIFTVLPFVASQPFFLSLTNSGLSQKIIETRILNLPLFPITYLFIFLWYLRHRQIEESILLIFLSFIVLVDFHAQWLLWFLPFIMPVIAKSTYKTIVFTLLSCLCVLLVIITNDSYLFWGHLTPVNPSFVSLRSPYQLLRYRFFIDPLIMENYIKIILAVLSLSFLLKSNAKN</sequence>
<organism evidence="9 10">
    <name type="scientific">Candidatus Shapirobacteria bacterium CG06_land_8_20_14_3_00_40_12</name>
    <dbReference type="NCBI Taxonomy" id="1974881"/>
    <lineage>
        <taxon>Bacteria</taxon>
        <taxon>Candidatus Shapironibacteriota</taxon>
    </lineage>
</organism>
<dbReference type="Proteomes" id="UP000231407">
    <property type="component" value="Unassembled WGS sequence"/>
</dbReference>
<keyword evidence="2" id="KW-1003">Cell membrane</keyword>
<feature type="transmembrane region" description="Helical" evidence="8">
    <location>
        <begin position="102"/>
        <end position="124"/>
    </location>
</feature>
<reference evidence="10" key="1">
    <citation type="submission" date="2017-09" db="EMBL/GenBank/DDBJ databases">
        <title>Depth-based differentiation of microbial function through sediment-hosted aquifers and enrichment of novel symbionts in the deep terrestrial subsurface.</title>
        <authorList>
            <person name="Probst A.J."/>
            <person name="Ladd B."/>
            <person name="Jarett J.K."/>
            <person name="Geller-Mcgrath D.E."/>
            <person name="Sieber C.M.K."/>
            <person name="Emerson J.B."/>
            <person name="Anantharaman K."/>
            <person name="Thomas B.C."/>
            <person name="Malmstrom R."/>
            <person name="Stieglmeier M."/>
            <person name="Klingl A."/>
            <person name="Woyke T."/>
            <person name="Ryan C.M."/>
            <person name="Banfield J.F."/>
        </authorList>
    </citation>
    <scope>NUCLEOTIDE SEQUENCE [LARGE SCALE GENOMIC DNA]</scope>
</reference>
<evidence type="ECO:0000256" key="1">
    <source>
        <dbReference type="ARBA" id="ARBA00004651"/>
    </source>
</evidence>
<evidence type="ECO:0000256" key="2">
    <source>
        <dbReference type="ARBA" id="ARBA00022475"/>
    </source>
</evidence>
<dbReference type="GO" id="GO:0016758">
    <property type="term" value="F:hexosyltransferase activity"/>
    <property type="evidence" value="ECO:0007669"/>
    <property type="project" value="InterPro"/>
</dbReference>
<feature type="transmembrane region" description="Helical" evidence="8">
    <location>
        <begin position="204"/>
        <end position="225"/>
    </location>
</feature>
<evidence type="ECO:0008006" key="11">
    <source>
        <dbReference type="Google" id="ProtNLM"/>
    </source>
</evidence>
<keyword evidence="4 8" id="KW-0812">Transmembrane</keyword>
<evidence type="ECO:0000256" key="5">
    <source>
        <dbReference type="ARBA" id="ARBA00022989"/>
    </source>
</evidence>
<comment type="similarity">
    <text evidence="7">Belongs to the glycosyltransferase 87 family.</text>
</comment>
<dbReference type="EMBL" id="PEWA01000009">
    <property type="protein sequence ID" value="PIU73758.1"/>
    <property type="molecule type" value="Genomic_DNA"/>
</dbReference>
<dbReference type="AlphaFoldDB" id="A0A2M7AT34"/>
<feature type="transmembrane region" description="Helical" evidence="8">
    <location>
        <begin position="7"/>
        <end position="23"/>
    </location>
</feature>
<evidence type="ECO:0000256" key="8">
    <source>
        <dbReference type="SAM" id="Phobius"/>
    </source>
</evidence>